<evidence type="ECO:0000256" key="3">
    <source>
        <dbReference type="ARBA" id="ARBA00022448"/>
    </source>
</evidence>
<feature type="compositionally biased region" description="Basic and acidic residues" evidence="12">
    <location>
        <begin position="271"/>
        <end position="295"/>
    </location>
</feature>
<protein>
    <submittedName>
        <fullName evidence="14">Trimeric intracellular cation channel type B</fullName>
    </submittedName>
</protein>
<evidence type="ECO:0000256" key="10">
    <source>
        <dbReference type="ARBA" id="ARBA00023136"/>
    </source>
</evidence>
<sequence>MELIEFANKVLKLEMFPYFEIAHVIMVCLSVKSDFGHGINEKGAVIFSRRHPLACWLSCMFATFSGTILANFLLNEPIVGAFKNTQQVLLASAVWYLMFYSPFDLVYKLCNFLPFKLLVACMKEVNRCHKIHHGVLYASKIYPSSYFIIVLIGTVKGNGAGLLKVMERMFRGIWQPSTIEFIQPTFATKASIAASILFIVDKKTDFISAPHSLVYFGVVIFLVYFKLSSVLLGINDPFGPFENLFCAIFFGGIWDALEQTITSTTQGSRPGNKDSHNKMSDMRNGKDKGGKTKSD</sequence>
<evidence type="ECO:0000313" key="14">
    <source>
        <dbReference type="EMBL" id="MDE45179.1"/>
    </source>
</evidence>
<proteinExistence type="inferred from homology"/>
<evidence type="ECO:0000256" key="13">
    <source>
        <dbReference type="SAM" id="Phobius"/>
    </source>
</evidence>
<evidence type="ECO:0000256" key="6">
    <source>
        <dbReference type="ARBA" id="ARBA00022826"/>
    </source>
</evidence>
<dbReference type="InterPro" id="IPR007866">
    <property type="entry name" value="TRIC_channel"/>
</dbReference>
<keyword evidence="4" id="KW-0633">Potassium transport</keyword>
<dbReference type="PANTHER" id="PTHR12454:SF11">
    <property type="entry name" value="GH25683P"/>
    <property type="match status" value="1"/>
</dbReference>
<name>A0A6G1S496_9ACAR</name>
<keyword evidence="9" id="KW-0406">Ion transport</keyword>
<feature type="region of interest" description="Disordered" evidence="12">
    <location>
        <begin position="263"/>
        <end position="295"/>
    </location>
</feature>
<keyword evidence="10 13" id="KW-0472">Membrane</keyword>
<dbReference type="AlphaFoldDB" id="A0A6G1S496"/>
<organism evidence="14">
    <name type="scientific">Aceria tosichella</name>
    <name type="common">wheat curl mite</name>
    <dbReference type="NCBI Taxonomy" id="561515"/>
    <lineage>
        <taxon>Eukaryota</taxon>
        <taxon>Metazoa</taxon>
        <taxon>Ecdysozoa</taxon>
        <taxon>Arthropoda</taxon>
        <taxon>Chelicerata</taxon>
        <taxon>Arachnida</taxon>
        <taxon>Acari</taxon>
        <taxon>Acariformes</taxon>
        <taxon>Trombidiformes</taxon>
        <taxon>Prostigmata</taxon>
        <taxon>Eupodina</taxon>
        <taxon>Eriophyoidea</taxon>
        <taxon>Eriophyidae</taxon>
        <taxon>Eriophyinae</taxon>
        <taxon>Aceriini</taxon>
        <taxon>Aceria</taxon>
    </lineage>
</organism>
<dbReference type="GO" id="GO:0005267">
    <property type="term" value="F:potassium channel activity"/>
    <property type="evidence" value="ECO:0007669"/>
    <property type="project" value="UniProtKB-KW"/>
</dbReference>
<feature type="transmembrane region" description="Helical" evidence="13">
    <location>
        <begin position="141"/>
        <end position="161"/>
    </location>
</feature>
<evidence type="ECO:0000256" key="12">
    <source>
        <dbReference type="SAM" id="MobiDB-lite"/>
    </source>
</evidence>
<comment type="subcellular location">
    <subcellularLocation>
        <location evidence="1">Endomembrane system</location>
        <topology evidence="1">Multi-pass membrane protein</topology>
    </subcellularLocation>
</comment>
<dbReference type="Pfam" id="PF05197">
    <property type="entry name" value="TRIC"/>
    <property type="match status" value="1"/>
</dbReference>
<gene>
    <name evidence="14" type="primary">tmem38b</name>
    <name evidence="14" type="ORF">g.17639</name>
</gene>
<evidence type="ECO:0000256" key="11">
    <source>
        <dbReference type="ARBA" id="ARBA00023303"/>
    </source>
</evidence>
<keyword evidence="5 13" id="KW-0812">Transmembrane</keyword>
<dbReference type="EMBL" id="GGYP01000408">
    <property type="protein sequence ID" value="MDE45179.1"/>
    <property type="molecule type" value="Transcribed_RNA"/>
</dbReference>
<accession>A0A6G1S496</accession>
<evidence type="ECO:0000256" key="9">
    <source>
        <dbReference type="ARBA" id="ARBA00023065"/>
    </source>
</evidence>
<evidence type="ECO:0000256" key="4">
    <source>
        <dbReference type="ARBA" id="ARBA00022538"/>
    </source>
</evidence>
<evidence type="ECO:0000256" key="1">
    <source>
        <dbReference type="ARBA" id="ARBA00004127"/>
    </source>
</evidence>
<evidence type="ECO:0000256" key="2">
    <source>
        <dbReference type="ARBA" id="ARBA00005766"/>
    </source>
</evidence>
<keyword evidence="11" id="KW-0407">Ion channel</keyword>
<feature type="transmembrane region" description="Helical" evidence="13">
    <location>
        <begin position="94"/>
        <end position="120"/>
    </location>
</feature>
<comment type="similarity">
    <text evidence="2">Belongs to the TMEM38 family.</text>
</comment>
<keyword evidence="6" id="KW-0631">Potassium channel</keyword>
<reference evidence="14" key="1">
    <citation type="submission" date="2018-10" db="EMBL/GenBank/DDBJ databases">
        <title>Transcriptome assembly of Aceria tosichella (Wheat curl mite) Type 2.</title>
        <authorList>
            <person name="Scully E.D."/>
            <person name="Geib S.M."/>
            <person name="Palmer N.A."/>
            <person name="Gupta A.K."/>
            <person name="Sarath G."/>
            <person name="Tatineni S."/>
        </authorList>
    </citation>
    <scope>NUCLEOTIDE SEQUENCE</scope>
    <source>
        <strain evidence="14">LincolnNE</strain>
    </source>
</reference>
<evidence type="ECO:0000256" key="7">
    <source>
        <dbReference type="ARBA" id="ARBA00022958"/>
    </source>
</evidence>
<dbReference type="PANTHER" id="PTHR12454">
    <property type="entry name" value="TRIMERIC INTRACELLULAR CATION CHANNEL"/>
    <property type="match status" value="1"/>
</dbReference>
<evidence type="ECO:0000256" key="5">
    <source>
        <dbReference type="ARBA" id="ARBA00022692"/>
    </source>
</evidence>
<keyword evidence="3" id="KW-0813">Transport</keyword>
<feature type="transmembrane region" description="Helical" evidence="13">
    <location>
        <begin position="53"/>
        <end position="74"/>
    </location>
</feature>
<dbReference type="GO" id="GO:0012505">
    <property type="term" value="C:endomembrane system"/>
    <property type="evidence" value="ECO:0007669"/>
    <property type="project" value="UniProtKB-SubCell"/>
</dbReference>
<keyword evidence="7" id="KW-0630">Potassium</keyword>
<feature type="transmembrane region" description="Helical" evidence="13">
    <location>
        <begin position="212"/>
        <end position="234"/>
    </location>
</feature>
<dbReference type="GO" id="GO:0042802">
    <property type="term" value="F:identical protein binding"/>
    <property type="evidence" value="ECO:0007669"/>
    <property type="project" value="InterPro"/>
</dbReference>
<keyword evidence="8 13" id="KW-1133">Transmembrane helix</keyword>
<evidence type="ECO:0000256" key="8">
    <source>
        <dbReference type="ARBA" id="ARBA00022989"/>
    </source>
</evidence>
<dbReference type="GO" id="GO:0016020">
    <property type="term" value="C:membrane"/>
    <property type="evidence" value="ECO:0007669"/>
    <property type="project" value="InterPro"/>
</dbReference>